<name>E5Y586_BILW3</name>
<evidence type="ECO:0000313" key="2">
    <source>
        <dbReference type="EMBL" id="EFV44853.1"/>
    </source>
</evidence>
<dbReference type="OrthoDB" id="9804944at2"/>
<sequence>MYTLAHLHVICRDMEKMIRFWREALGAEFVEYRTFGDDPGAIMRFGGLEIYFKEIPQAKELQSGQVGYEHVGVYVPHLETSVESLVKGFGCTLASMPANQNRVAFVRGPENLMLELIEA</sequence>
<dbReference type="AlphaFoldDB" id="E5Y586"/>
<proteinExistence type="predicted"/>
<dbReference type="InterPro" id="IPR037523">
    <property type="entry name" value="VOC_core"/>
</dbReference>
<dbReference type="GeneID" id="78086477"/>
<protein>
    <recommendedName>
        <fullName evidence="1">VOC domain-containing protein</fullName>
    </recommendedName>
</protein>
<dbReference type="Gene3D" id="3.10.180.10">
    <property type="entry name" value="2,3-Dihydroxybiphenyl 1,2-Dioxygenase, domain 1"/>
    <property type="match status" value="1"/>
</dbReference>
<dbReference type="InterPro" id="IPR029068">
    <property type="entry name" value="Glyas_Bleomycin-R_OHBP_Dase"/>
</dbReference>
<feature type="domain" description="VOC" evidence="1">
    <location>
        <begin position="3"/>
        <end position="119"/>
    </location>
</feature>
<reference evidence="2 3" key="2">
    <citation type="submission" date="2013-04" db="EMBL/GenBank/DDBJ databases">
        <title>The Genome Sequence of Bilophila wadsworthia 3_1_6.</title>
        <authorList>
            <consortium name="The Broad Institute Genomics Platform"/>
            <person name="Earl A."/>
            <person name="Ward D."/>
            <person name="Feldgarden M."/>
            <person name="Gevers D."/>
            <person name="Sibley C."/>
            <person name="Strauss J."/>
            <person name="Allen-Vercoe E."/>
            <person name="Walker B."/>
            <person name="Young S."/>
            <person name="Zeng Q."/>
            <person name="Gargeya S."/>
            <person name="Fitzgerald M."/>
            <person name="Haas B."/>
            <person name="Abouelleil A."/>
            <person name="Allen A.W."/>
            <person name="Alvarado L."/>
            <person name="Arachchi H.M."/>
            <person name="Berlin A.M."/>
            <person name="Chapman S.B."/>
            <person name="Gainer-Dewar J."/>
            <person name="Goldberg J."/>
            <person name="Griggs A."/>
            <person name="Gujja S."/>
            <person name="Hansen M."/>
            <person name="Howarth C."/>
            <person name="Imamovic A."/>
            <person name="Ireland A."/>
            <person name="Larimer J."/>
            <person name="McCowan C."/>
            <person name="Murphy C."/>
            <person name="Pearson M."/>
            <person name="Poon T.W."/>
            <person name="Priest M."/>
            <person name="Roberts A."/>
            <person name="Saif S."/>
            <person name="Shea T."/>
            <person name="Sisk P."/>
            <person name="Sykes S."/>
            <person name="Wortman J."/>
            <person name="Nusbaum C."/>
            <person name="Birren B."/>
        </authorList>
    </citation>
    <scope>NUCLEOTIDE SEQUENCE [LARGE SCALE GENOMIC DNA]</scope>
    <source>
        <strain evidence="2 3">3_1_6</strain>
    </source>
</reference>
<comment type="caution">
    <text evidence="2">The sequence shown here is derived from an EMBL/GenBank/DDBJ whole genome shotgun (WGS) entry which is preliminary data.</text>
</comment>
<dbReference type="RefSeq" id="WP_005026451.1">
    <property type="nucleotide sequence ID" value="NZ_KE150238.1"/>
</dbReference>
<keyword evidence="3" id="KW-1185">Reference proteome</keyword>
<dbReference type="Proteomes" id="UP000006034">
    <property type="component" value="Unassembled WGS sequence"/>
</dbReference>
<dbReference type="HOGENOM" id="CLU_2056805_0_0_7"/>
<gene>
    <name evidence="2" type="ORF">HMPREF0179_01349</name>
</gene>
<accession>E5Y586</accession>
<dbReference type="STRING" id="563192.HMPREF0179_01349"/>
<reference evidence="2 3" key="1">
    <citation type="submission" date="2010-10" db="EMBL/GenBank/DDBJ databases">
        <authorList>
            <consortium name="The Broad Institute Genome Sequencing Platform"/>
            <person name="Ward D."/>
            <person name="Earl A."/>
            <person name="Feldgarden M."/>
            <person name="Young S.K."/>
            <person name="Gargeya S."/>
            <person name="Zeng Q."/>
            <person name="Alvarado L."/>
            <person name="Berlin A."/>
            <person name="Bochicchio J."/>
            <person name="Chapman S.B."/>
            <person name="Chen Z."/>
            <person name="Freedman E."/>
            <person name="Gellesch M."/>
            <person name="Goldberg J."/>
            <person name="Griggs A."/>
            <person name="Gujja S."/>
            <person name="Heilman E."/>
            <person name="Heiman D."/>
            <person name="Howarth C."/>
            <person name="Mehta T."/>
            <person name="Neiman D."/>
            <person name="Pearson M."/>
            <person name="Roberts A."/>
            <person name="Saif S."/>
            <person name="Shea T."/>
            <person name="Shenoy N."/>
            <person name="Sisk P."/>
            <person name="Stolte C."/>
            <person name="Sykes S."/>
            <person name="White J."/>
            <person name="Yandava C."/>
            <person name="Allen-Vercoe E."/>
            <person name="Sibley C."/>
            <person name="Ambrose C.E."/>
            <person name="Strauss J."/>
            <person name="Daigneault M."/>
            <person name="Haas B."/>
            <person name="Nusbaum C."/>
            <person name="Birren B."/>
        </authorList>
    </citation>
    <scope>NUCLEOTIDE SEQUENCE [LARGE SCALE GENOMIC DNA]</scope>
    <source>
        <strain evidence="2 3">3_1_6</strain>
    </source>
</reference>
<dbReference type="Pfam" id="PF18029">
    <property type="entry name" value="Glyoxalase_6"/>
    <property type="match status" value="1"/>
</dbReference>
<dbReference type="InterPro" id="IPR041581">
    <property type="entry name" value="Glyoxalase_6"/>
</dbReference>
<dbReference type="CDD" id="cd06587">
    <property type="entry name" value="VOC"/>
    <property type="match status" value="1"/>
</dbReference>
<organism evidence="2 3">
    <name type="scientific">Bilophila wadsworthia (strain 3_1_6)</name>
    <dbReference type="NCBI Taxonomy" id="563192"/>
    <lineage>
        <taxon>Bacteria</taxon>
        <taxon>Pseudomonadati</taxon>
        <taxon>Thermodesulfobacteriota</taxon>
        <taxon>Desulfovibrionia</taxon>
        <taxon>Desulfovibrionales</taxon>
        <taxon>Desulfovibrionaceae</taxon>
        <taxon>Bilophila</taxon>
    </lineage>
</organism>
<dbReference type="PROSITE" id="PS51819">
    <property type="entry name" value="VOC"/>
    <property type="match status" value="1"/>
</dbReference>
<dbReference type="EMBL" id="ADCP02000001">
    <property type="protein sequence ID" value="EFV44853.1"/>
    <property type="molecule type" value="Genomic_DNA"/>
</dbReference>
<evidence type="ECO:0000259" key="1">
    <source>
        <dbReference type="PROSITE" id="PS51819"/>
    </source>
</evidence>
<evidence type="ECO:0000313" key="3">
    <source>
        <dbReference type="Proteomes" id="UP000006034"/>
    </source>
</evidence>
<dbReference type="SUPFAM" id="SSF54593">
    <property type="entry name" value="Glyoxalase/Bleomycin resistance protein/Dihydroxybiphenyl dioxygenase"/>
    <property type="match status" value="1"/>
</dbReference>